<dbReference type="EMBL" id="PNFV01000001">
    <property type="protein sequence ID" value="PMB83534.1"/>
    <property type="molecule type" value="Genomic_DNA"/>
</dbReference>
<proteinExistence type="inferred from homology"/>
<evidence type="ECO:0000256" key="1">
    <source>
        <dbReference type="ARBA" id="ARBA00010923"/>
    </source>
</evidence>
<dbReference type="InterPro" id="IPR000055">
    <property type="entry name" value="Restrct_endonuc_typeI_TRD"/>
</dbReference>
<keyword evidence="5" id="KW-0378">Hydrolase</keyword>
<dbReference type="Pfam" id="PF01420">
    <property type="entry name" value="Methylase_S"/>
    <property type="match status" value="1"/>
</dbReference>
<evidence type="ECO:0000256" key="3">
    <source>
        <dbReference type="ARBA" id="ARBA00023125"/>
    </source>
</evidence>
<dbReference type="PANTHER" id="PTHR30408">
    <property type="entry name" value="TYPE-1 RESTRICTION ENZYME ECOKI SPECIFICITY PROTEIN"/>
    <property type="match status" value="1"/>
</dbReference>
<dbReference type="AlphaFoldDB" id="A0A2J6NQF1"/>
<evidence type="ECO:0000256" key="2">
    <source>
        <dbReference type="ARBA" id="ARBA00022747"/>
    </source>
</evidence>
<keyword evidence="5" id="KW-0255">Endonuclease</keyword>
<dbReference type="Proteomes" id="UP000239920">
    <property type="component" value="Unassembled WGS sequence"/>
</dbReference>
<organism evidence="5 6">
    <name type="scientific">Limosilactobacillus pontis</name>
    <dbReference type="NCBI Taxonomy" id="35787"/>
    <lineage>
        <taxon>Bacteria</taxon>
        <taxon>Bacillati</taxon>
        <taxon>Bacillota</taxon>
        <taxon>Bacilli</taxon>
        <taxon>Lactobacillales</taxon>
        <taxon>Lactobacillaceae</taxon>
        <taxon>Limosilactobacillus</taxon>
    </lineage>
</organism>
<dbReference type="GO" id="GO:0004519">
    <property type="term" value="F:endonuclease activity"/>
    <property type="evidence" value="ECO:0007669"/>
    <property type="project" value="UniProtKB-KW"/>
</dbReference>
<gene>
    <name evidence="5" type="ORF">CK797_00305</name>
</gene>
<dbReference type="PANTHER" id="PTHR30408:SF12">
    <property type="entry name" value="TYPE I RESTRICTION ENZYME MJAVIII SPECIFICITY SUBUNIT"/>
    <property type="match status" value="1"/>
</dbReference>
<dbReference type="SUPFAM" id="SSF116734">
    <property type="entry name" value="DNA methylase specificity domain"/>
    <property type="match status" value="1"/>
</dbReference>
<keyword evidence="2" id="KW-0680">Restriction system</keyword>
<sequence>MFADKDAKQPVLRFDGFSGDWEQRKGSELFKSKSDKGYSYLPVLSATQDQGMILREKTGIDIKYKKDSLDNYKRIEPGDFIIHLRSFQGGFAYSSIEGIASPAYTIFSFKEPDEYNDNFWKEKFSSHNFIQLLKKVTYGVRDGRSISYGDFLTLKEQFPNLQEQTKIGKLFTILDKTIPLQQSRLTKLTLLKRFLLQQMFI</sequence>
<keyword evidence="3" id="KW-0238">DNA-binding</keyword>
<reference evidence="5 6" key="1">
    <citation type="submission" date="2017-09" db="EMBL/GenBank/DDBJ databases">
        <title>Bacterial strain isolated from the female urinary microbiota.</title>
        <authorList>
            <person name="Thomas-White K."/>
            <person name="Kumar N."/>
            <person name="Forster S."/>
            <person name="Putonti C."/>
            <person name="Lawley T."/>
            <person name="Wolfe A.J."/>
        </authorList>
    </citation>
    <scope>NUCLEOTIDE SEQUENCE [LARGE SCALE GENOMIC DNA]</scope>
    <source>
        <strain evidence="5 6">UMB0683</strain>
    </source>
</reference>
<feature type="domain" description="Type I restriction modification DNA specificity" evidence="4">
    <location>
        <begin position="28"/>
        <end position="189"/>
    </location>
</feature>
<comment type="similarity">
    <text evidence="1">Belongs to the type-I restriction system S methylase family.</text>
</comment>
<dbReference type="InterPro" id="IPR052021">
    <property type="entry name" value="Type-I_RS_S_subunit"/>
</dbReference>
<evidence type="ECO:0000313" key="5">
    <source>
        <dbReference type="EMBL" id="PMB83534.1"/>
    </source>
</evidence>
<dbReference type="GO" id="GO:0003677">
    <property type="term" value="F:DNA binding"/>
    <property type="evidence" value="ECO:0007669"/>
    <property type="project" value="UniProtKB-KW"/>
</dbReference>
<dbReference type="Gene3D" id="3.90.220.20">
    <property type="entry name" value="DNA methylase specificity domains"/>
    <property type="match status" value="1"/>
</dbReference>
<dbReference type="OrthoDB" id="9795776at2"/>
<dbReference type="InterPro" id="IPR044946">
    <property type="entry name" value="Restrct_endonuc_typeI_TRD_sf"/>
</dbReference>
<accession>A0A2J6NQF1</accession>
<dbReference type="GO" id="GO:0009307">
    <property type="term" value="P:DNA restriction-modification system"/>
    <property type="evidence" value="ECO:0007669"/>
    <property type="project" value="UniProtKB-KW"/>
</dbReference>
<evidence type="ECO:0000313" key="6">
    <source>
        <dbReference type="Proteomes" id="UP000239920"/>
    </source>
</evidence>
<comment type="caution">
    <text evidence="5">The sequence shown here is derived from an EMBL/GenBank/DDBJ whole genome shotgun (WGS) entry which is preliminary data.</text>
</comment>
<evidence type="ECO:0000259" key="4">
    <source>
        <dbReference type="Pfam" id="PF01420"/>
    </source>
</evidence>
<name>A0A2J6NQF1_9LACO</name>
<protein>
    <submittedName>
        <fullName evidence="5">Restriction endonuclease subunit S</fullName>
    </submittedName>
</protein>
<keyword evidence="5" id="KW-0540">Nuclease</keyword>